<organism evidence="7 8">
    <name type="scientific">Sulfobacillus acidophilus (strain ATCC 700253 / DSM 10332 / NAL)</name>
    <dbReference type="NCBI Taxonomy" id="679936"/>
    <lineage>
        <taxon>Bacteria</taxon>
        <taxon>Bacillati</taxon>
        <taxon>Bacillota</taxon>
        <taxon>Clostridia</taxon>
        <taxon>Eubacteriales</taxon>
        <taxon>Clostridiales Family XVII. Incertae Sedis</taxon>
        <taxon>Sulfobacillus</taxon>
    </lineage>
</organism>
<dbReference type="Proteomes" id="UP000005439">
    <property type="component" value="Chromosome"/>
</dbReference>
<dbReference type="KEGG" id="sap:Sulac_0770"/>
<evidence type="ECO:0000256" key="2">
    <source>
        <dbReference type="ARBA" id="ARBA00022723"/>
    </source>
</evidence>
<evidence type="ECO:0000313" key="8">
    <source>
        <dbReference type="Proteomes" id="UP000005439"/>
    </source>
</evidence>
<dbReference type="STRING" id="679936.Sulac_0770"/>
<evidence type="ECO:0000256" key="4">
    <source>
        <dbReference type="ARBA" id="ARBA00023014"/>
    </source>
</evidence>
<dbReference type="PANTHER" id="PTHR11228">
    <property type="entry name" value="RADICAL SAM DOMAIN PROTEIN"/>
    <property type="match status" value="1"/>
</dbReference>
<dbReference type="InterPro" id="IPR007197">
    <property type="entry name" value="rSAM"/>
</dbReference>
<protein>
    <submittedName>
        <fullName evidence="7">Radical SAM domain protein</fullName>
    </submittedName>
</protein>
<dbReference type="NCBIfam" id="TIGR04085">
    <property type="entry name" value="rSAM_more_4Fe4S"/>
    <property type="match status" value="1"/>
</dbReference>
<dbReference type="HOGENOM" id="CLU_983271_0_0_9"/>
<dbReference type="AlphaFoldDB" id="G8U141"/>
<dbReference type="InterPro" id="IPR023885">
    <property type="entry name" value="4Fe4S-binding_SPASM_dom"/>
</dbReference>
<dbReference type="Gene3D" id="3.20.20.70">
    <property type="entry name" value="Aldolase class I"/>
    <property type="match status" value="1"/>
</dbReference>
<dbReference type="InterPro" id="IPR058240">
    <property type="entry name" value="rSAM_sf"/>
</dbReference>
<feature type="domain" description="4Fe4S-binding SPASM" evidence="6">
    <location>
        <begin position="173"/>
        <end position="238"/>
    </location>
</feature>
<reference evidence="7 8" key="2">
    <citation type="journal article" date="2012" name="Stand. Genomic Sci.">
        <title>Complete genome sequence of the moderately thermophilic mineral-sulfide-oxidizing firmicute Sulfobacillus acidophilus type strain (NAL(T)).</title>
        <authorList>
            <person name="Anderson I."/>
            <person name="Chertkov O."/>
            <person name="Chen A."/>
            <person name="Saunders E."/>
            <person name="Lapidus A."/>
            <person name="Nolan M."/>
            <person name="Lucas S."/>
            <person name="Hammon N."/>
            <person name="Deshpande S."/>
            <person name="Cheng J.F."/>
            <person name="Han C."/>
            <person name="Tapia R."/>
            <person name="Goodwin L.A."/>
            <person name="Pitluck S."/>
            <person name="Liolios K."/>
            <person name="Pagani I."/>
            <person name="Ivanova N."/>
            <person name="Mikhailova N."/>
            <person name="Pati A."/>
            <person name="Palaniappan K."/>
            <person name="Land M."/>
            <person name="Pan C."/>
            <person name="Rohde M."/>
            <person name="Pukall R."/>
            <person name="Goker M."/>
            <person name="Detter J.C."/>
            <person name="Woyke T."/>
            <person name="Bristow J."/>
            <person name="Eisen J.A."/>
            <person name="Markowitz V."/>
            <person name="Hugenholtz P."/>
            <person name="Kyrpides N.C."/>
            <person name="Klenk H.P."/>
            <person name="Mavromatis K."/>
        </authorList>
    </citation>
    <scope>NUCLEOTIDE SEQUENCE [LARGE SCALE GENOMIC DNA]</scope>
    <source>
        <strain evidence="8">ATCC 700253 / DSM 10332 / NAL</strain>
    </source>
</reference>
<keyword evidence="2" id="KW-0479">Metal-binding</keyword>
<accession>G8U141</accession>
<keyword evidence="8" id="KW-1185">Reference proteome</keyword>
<keyword evidence="3" id="KW-0408">Iron</keyword>
<dbReference type="InterPro" id="IPR050377">
    <property type="entry name" value="Radical_SAM_PqqE_MftC-like"/>
</dbReference>
<feature type="domain" description="Radical SAM core" evidence="5">
    <location>
        <begin position="2"/>
        <end position="97"/>
    </location>
</feature>
<reference evidence="8" key="1">
    <citation type="submission" date="2011-12" db="EMBL/GenBank/DDBJ databases">
        <title>The complete genome of chromosome of Sulfobacillus acidophilus DSM 10332.</title>
        <authorList>
            <person name="Lucas S."/>
            <person name="Han J."/>
            <person name="Lapidus A."/>
            <person name="Bruce D."/>
            <person name="Goodwin L."/>
            <person name="Pitluck S."/>
            <person name="Peters L."/>
            <person name="Kyrpides N."/>
            <person name="Mavromatis K."/>
            <person name="Ivanova N."/>
            <person name="Mikhailova N."/>
            <person name="Chertkov O."/>
            <person name="Saunders E."/>
            <person name="Detter J.C."/>
            <person name="Tapia R."/>
            <person name="Han C."/>
            <person name="Land M."/>
            <person name="Hauser L."/>
            <person name="Markowitz V."/>
            <person name="Cheng J.-F."/>
            <person name="Hugenholtz P."/>
            <person name="Woyke T."/>
            <person name="Wu D."/>
            <person name="Pukall R."/>
            <person name="Gehrich-Schroeter G."/>
            <person name="Schneider S."/>
            <person name="Klenk H.-P."/>
            <person name="Eisen J.A."/>
        </authorList>
    </citation>
    <scope>NUCLEOTIDE SEQUENCE [LARGE SCALE GENOMIC DNA]</scope>
    <source>
        <strain evidence="8">ATCC 700253 / DSM 10332 / NAL</strain>
    </source>
</reference>
<dbReference type="Pfam" id="PF13186">
    <property type="entry name" value="SPASM"/>
    <property type="match status" value="1"/>
</dbReference>
<dbReference type="Pfam" id="PF04055">
    <property type="entry name" value="Radical_SAM"/>
    <property type="match status" value="1"/>
</dbReference>
<dbReference type="PANTHER" id="PTHR11228:SF7">
    <property type="entry name" value="PQQA PEPTIDE CYCLASE"/>
    <property type="match status" value="1"/>
</dbReference>
<evidence type="ECO:0000256" key="3">
    <source>
        <dbReference type="ARBA" id="ARBA00023004"/>
    </source>
</evidence>
<sequence length="283" mass="31977">MTLHPQFTDILQYLLASNVEVTILTNGQRLKLMHIEAFRHPNVLVKVPLLGWGDSHDVMTQRHGSFERTVKNIRHMVSLGIRVKLTSTVTKVNLHDMDYLDALAKELNIPLEKSPIYPAGYARDNWDRLFPENYNDIVERCGRVETGSTPGLLQIGEEVPPPGEQAAVFGCSDCGTQVHAIKSDGKVIPCLLLRERVFQFGDLTNESLDTVYATDNEDRERVKQLFSYDKLETCNACEARYACRGGGCRAVSYLFKGTMDIKNPLYDECYYEPPQSPYGDALR</sequence>
<evidence type="ECO:0000259" key="5">
    <source>
        <dbReference type="Pfam" id="PF04055"/>
    </source>
</evidence>
<evidence type="ECO:0000256" key="1">
    <source>
        <dbReference type="ARBA" id="ARBA00022691"/>
    </source>
</evidence>
<name>G8U141_SULAD</name>
<evidence type="ECO:0000259" key="6">
    <source>
        <dbReference type="Pfam" id="PF13186"/>
    </source>
</evidence>
<dbReference type="SUPFAM" id="SSF102114">
    <property type="entry name" value="Radical SAM enzymes"/>
    <property type="match status" value="1"/>
</dbReference>
<evidence type="ECO:0000313" key="7">
    <source>
        <dbReference type="EMBL" id="AEW04274.1"/>
    </source>
</evidence>
<gene>
    <name evidence="7" type="ordered locus">Sulac_0770</name>
</gene>
<dbReference type="InterPro" id="IPR013785">
    <property type="entry name" value="Aldolase_TIM"/>
</dbReference>
<proteinExistence type="predicted"/>
<dbReference type="EMBL" id="CP003179">
    <property type="protein sequence ID" value="AEW04274.1"/>
    <property type="molecule type" value="Genomic_DNA"/>
</dbReference>
<keyword evidence="1" id="KW-0949">S-adenosyl-L-methionine</keyword>
<keyword evidence="4" id="KW-0411">Iron-sulfur</keyword>